<reference evidence="1" key="1">
    <citation type="submission" date="2015-10" db="EMBL/GenBank/DDBJ databases">
        <authorList>
            <person name="Gilbert D.G."/>
        </authorList>
    </citation>
    <scope>NUCLEOTIDE SEQUENCE</scope>
</reference>
<evidence type="ECO:0000313" key="1">
    <source>
        <dbReference type="EMBL" id="CUS44602.1"/>
    </source>
</evidence>
<dbReference type="EMBL" id="CZQE01000161">
    <property type="protein sequence ID" value="CUS44602.1"/>
    <property type="molecule type" value="Genomic_DNA"/>
</dbReference>
<dbReference type="Gene3D" id="3.30.530.20">
    <property type="match status" value="1"/>
</dbReference>
<accession>A0A170PNS3</accession>
<evidence type="ECO:0008006" key="2">
    <source>
        <dbReference type="Google" id="ProtNLM"/>
    </source>
</evidence>
<protein>
    <recommendedName>
        <fullName evidence="2">Polyketide cyclase</fullName>
    </recommendedName>
</protein>
<sequence>MMKETTMLPARTYSVSIDRDWRALYDEIWRPGFFAKWASGLSESDLRADGDAWLADGPEGPIRIRFTPHNDYGVMDHFVDPGTGGEIHIPLRVVQNGAGAEVMLTLYRQPEMDDERFAADAKWINRDLNTLKSLFPPQRGR</sequence>
<proteinExistence type="predicted"/>
<dbReference type="SUPFAM" id="SSF55961">
    <property type="entry name" value="Bet v1-like"/>
    <property type="match status" value="1"/>
</dbReference>
<name>A0A170PNS3_9ZZZZ</name>
<dbReference type="AlphaFoldDB" id="A0A170PNS3"/>
<dbReference type="InterPro" id="IPR023393">
    <property type="entry name" value="START-like_dom_sf"/>
</dbReference>
<gene>
    <name evidence="1" type="ORF">MGWOODY_Smn1929</name>
</gene>
<organism evidence="1">
    <name type="scientific">hydrothermal vent metagenome</name>
    <dbReference type="NCBI Taxonomy" id="652676"/>
    <lineage>
        <taxon>unclassified sequences</taxon>
        <taxon>metagenomes</taxon>
        <taxon>ecological metagenomes</taxon>
    </lineage>
</organism>